<dbReference type="InterPro" id="IPR026847">
    <property type="entry name" value="VPS13"/>
</dbReference>
<reference evidence="2" key="1">
    <citation type="journal article" date="2020" name="Stud. Mycol.">
        <title>101 Dothideomycetes genomes: a test case for predicting lifestyles and emergence of pathogens.</title>
        <authorList>
            <person name="Haridas S."/>
            <person name="Albert R."/>
            <person name="Binder M."/>
            <person name="Bloem J."/>
            <person name="Labutti K."/>
            <person name="Salamov A."/>
            <person name="Andreopoulos B."/>
            <person name="Baker S."/>
            <person name="Barry K."/>
            <person name="Bills G."/>
            <person name="Bluhm B."/>
            <person name="Cannon C."/>
            <person name="Castanera R."/>
            <person name="Culley D."/>
            <person name="Daum C."/>
            <person name="Ezra D."/>
            <person name="Gonzalez J."/>
            <person name="Henrissat B."/>
            <person name="Kuo A."/>
            <person name="Liang C."/>
            <person name="Lipzen A."/>
            <person name="Lutzoni F."/>
            <person name="Magnuson J."/>
            <person name="Mondo S."/>
            <person name="Nolan M."/>
            <person name="Ohm R."/>
            <person name="Pangilinan J."/>
            <person name="Park H.-J."/>
            <person name="Ramirez L."/>
            <person name="Alfaro M."/>
            <person name="Sun H."/>
            <person name="Tritt A."/>
            <person name="Yoshinaga Y."/>
            <person name="Zwiers L.-H."/>
            <person name="Turgeon B."/>
            <person name="Goodwin S."/>
            <person name="Spatafora J."/>
            <person name="Crous P."/>
            <person name="Grigoriev I."/>
        </authorList>
    </citation>
    <scope>NUCLEOTIDE SEQUENCE</scope>
    <source>
        <strain evidence="2">CBS 207.26</strain>
    </source>
</reference>
<sequence>TGAVAAASASGIGDFFKSYGKGFFLDIPLACTEGLRAVPKLYGEEVRDHGAIRDWKSGTIVGGKNFVTGISEGVTDLFMQPYKGGRDEGTLGLAKGLGKGVLGFSTKVASGMLFVVDEIIKTDFDGIGPLGLIAYSFQGVYQSIRAMNSRTGSVIVQRRRIEGGYLLKR</sequence>
<dbReference type="OrthoDB" id="428159at2759"/>
<dbReference type="EMBL" id="ML994612">
    <property type="protein sequence ID" value="KAF2194211.1"/>
    <property type="molecule type" value="Genomic_DNA"/>
</dbReference>
<evidence type="ECO:0000256" key="1">
    <source>
        <dbReference type="ARBA" id="ARBA00006545"/>
    </source>
</evidence>
<dbReference type="GO" id="GO:0045053">
    <property type="term" value="P:protein retention in Golgi apparatus"/>
    <property type="evidence" value="ECO:0007669"/>
    <property type="project" value="TreeGrafter"/>
</dbReference>
<dbReference type="PANTHER" id="PTHR16166:SF93">
    <property type="entry name" value="INTERMEMBRANE LIPID TRANSFER PROTEIN VPS13"/>
    <property type="match status" value="1"/>
</dbReference>
<comment type="similarity">
    <text evidence="1">Belongs to the VPS13 family.</text>
</comment>
<feature type="non-terminal residue" evidence="2">
    <location>
        <position position="169"/>
    </location>
</feature>
<organism evidence="2 3">
    <name type="scientific">Zopfia rhizophila CBS 207.26</name>
    <dbReference type="NCBI Taxonomy" id="1314779"/>
    <lineage>
        <taxon>Eukaryota</taxon>
        <taxon>Fungi</taxon>
        <taxon>Dikarya</taxon>
        <taxon>Ascomycota</taxon>
        <taxon>Pezizomycotina</taxon>
        <taxon>Dothideomycetes</taxon>
        <taxon>Dothideomycetes incertae sedis</taxon>
        <taxon>Zopfiaceae</taxon>
        <taxon>Zopfia</taxon>
    </lineage>
</organism>
<dbReference type="GO" id="GO:0006623">
    <property type="term" value="P:protein targeting to vacuole"/>
    <property type="evidence" value="ECO:0007669"/>
    <property type="project" value="TreeGrafter"/>
</dbReference>
<dbReference type="PANTHER" id="PTHR16166">
    <property type="entry name" value="VACUOLAR PROTEIN SORTING-ASSOCIATED PROTEIN VPS13"/>
    <property type="match status" value="1"/>
</dbReference>
<accession>A0A6A6ESC1</accession>
<dbReference type="AlphaFoldDB" id="A0A6A6ESC1"/>
<evidence type="ECO:0000313" key="2">
    <source>
        <dbReference type="EMBL" id="KAF2194211.1"/>
    </source>
</evidence>
<gene>
    <name evidence="2" type="ORF">K469DRAFT_453572</name>
</gene>
<proteinExistence type="inferred from homology"/>
<keyword evidence="3" id="KW-1185">Reference proteome</keyword>
<name>A0A6A6ESC1_9PEZI</name>
<dbReference type="Proteomes" id="UP000800200">
    <property type="component" value="Unassembled WGS sequence"/>
</dbReference>
<feature type="non-terminal residue" evidence="2">
    <location>
        <position position="1"/>
    </location>
</feature>
<evidence type="ECO:0000313" key="3">
    <source>
        <dbReference type="Proteomes" id="UP000800200"/>
    </source>
</evidence>
<protein>
    <submittedName>
        <fullName evidence="2">Uncharacterized protein</fullName>
    </submittedName>
</protein>